<accession>A0A4R4A6B4</accession>
<sequence length="31" mass="3573">MSKDGFRREGVVPAGFEWARTNLRLRSPLPE</sequence>
<dbReference type="AlphaFoldDB" id="A0A4R4A6B4"/>
<evidence type="ECO:0000313" key="2">
    <source>
        <dbReference type="Proteomes" id="UP000295247"/>
    </source>
</evidence>
<proteinExistence type="predicted"/>
<reference evidence="1 2" key="1">
    <citation type="submission" date="2019-03" db="EMBL/GenBank/DDBJ databases">
        <title>Genomic Encyclopedia of Type Strains, Phase IV (KMG-IV): sequencing the most valuable type-strain genomes for metagenomic binning, comparative biology and taxonomic classification.</title>
        <authorList>
            <person name="Goeker M."/>
        </authorList>
    </citation>
    <scope>NUCLEOTIDE SEQUENCE [LARGE SCALE GENOMIC DNA]</scope>
    <source>
        <strain evidence="1 2">DSM 203</strain>
    </source>
</reference>
<dbReference type="EMBL" id="SMDC01000011">
    <property type="protein sequence ID" value="TCW34317.1"/>
    <property type="molecule type" value="Genomic_DNA"/>
</dbReference>
<name>A0A4R4A6B4_MARGR</name>
<protein>
    <submittedName>
        <fullName evidence="1">Uncharacterized protein</fullName>
    </submittedName>
</protein>
<organism evidence="1 2">
    <name type="scientific">Marichromatium gracile</name>
    <name type="common">Chromatium gracile</name>
    <dbReference type="NCBI Taxonomy" id="1048"/>
    <lineage>
        <taxon>Bacteria</taxon>
        <taxon>Pseudomonadati</taxon>
        <taxon>Pseudomonadota</taxon>
        <taxon>Gammaproteobacteria</taxon>
        <taxon>Chromatiales</taxon>
        <taxon>Chromatiaceae</taxon>
        <taxon>Marichromatium</taxon>
    </lineage>
</organism>
<evidence type="ECO:0000313" key="1">
    <source>
        <dbReference type="EMBL" id="TCW34317.1"/>
    </source>
</evidence>
<gene>
    <name evidence="1" type="ORF">EDC29_11132</name>
</gene>
<comment type="caution">
    <text evidence="1">The sequence shown here is derived from an EMBL/GenBank/DDBJ whole genome shotgun (WGS) entry which is preliminary data.</text>
</comment>
<dbReference type="Proteomes" id="UP000295247">
    <property type="component" value="Unassembled WGS sequence"/>
</dbReference>